<feature type="transmembrane region" description="Helical" evidence="1">
    <location>
        <begin position="15"/>
        <end position="43"/>
    </location>
</feature>
<gene>
    <name evidence="2" type="ORF">Triagg1_4515</name>
</gene>
<keyword evidence="1" id="KW-0812">Transmembrane</keyword>
<sequence>MSVVSDFVPDGLEVFAYMAVVALALYIVGLWFEPFVHLVVMALRRPNGERWQYFRSGLGNAFADAVASPGRLLTRISERDEDE</sequence>
<keyword evidence="3" id="KW-1185">Reference proteome</keyword>
<comment type="caution">
    <text evidence="2">The sequence shown here is derived from an EMBL/GenBank/DDBJ whole genome shotgun (WGS) entry which is preliminary data.</text>
</comment>
<evidence type="ECO:0000256" key="1">
    <source>
        <dbReference type="SAM" id="Phobius"/>
    </source>
</evidence>
<name>A0AAE1IDM9_9HYPO</name>
<evidence type="ECO:0000313" key="2">
    <source>
        <dbReference type="EMBL" id="KAK4075394.1"/>
    </source>
</evidence>
<proteinExistence type="predicted"/>
<reference evidence="2" key="1">
    <citation type="submission" date="2023-11" db="EMBL/GenBank/DDBJ databases">
        <title>The genome sequences of three competitors of mushroom-forming fungi.</title>
        <authorList>
            <person name="Beijen E."/>
            <person name="Ohm R.A."/>
        </authorList>
    </citation>
    <scope>NUCLEOTIDE SEQUENCE</scope>
    <source>
        <strain evidence="2">CBS 100526</strain>
    </source>
</reference>
<organism evidence="2 3">
    <name type="scientific">Trichoderma aggressivum f. europaeum</name>
    <dbReference type="NCBI Taxonomy" id="173218"/>
    <lineage>
        <taxon>Eukaryota</taxon>
        <taxon>Fungi</taxon>
        <taxon>Dikarya</taxon>
        <taxon>Ascomycota</taxon>
        <taxon>Pezizomycotina</taxon>
        <taxon>Sordariomycetes</taxon>
        <taxon>Hypocreomycetidae</taxon>
        <taxon>Hypocreales</taxon>
        <taxon>Hypocreaceae</taxon>
        <taxon>Trichoderma</taxon>
    </lineage>
</organism>
<dbReference type="GeneID" id="87918832"/>
<accession>A0AAE1IDM9</accession>
<dbReference type="Proteomes" id="UP001273209">
    <property type="component" value="Unassembled WGS sequence"/>
</dbReference>
<dbReference type="AlphaFoldDB" id="A0AAE1IDM9"/>
<protein>
    <submittedName>
        <fullName evidence="2">Uncharacterized protein</fullName>
    </submittedName>
</protein>
<dbReference type="EMBL" id="JAWRVG010000014">
    <property type="protein sequence ID" value="KAK4075394.1"/>
    <property type="molecule type" value="Genomic_DNA"/>
</dbReference>
<keyword evidence="1" id="KW-1133">Transmembrane helix</keyword>
<evidence type="ECO:0000313" key="3">
    <source>
        <dbReference type="Proteomes" id="UP001273209"/>
    </source>
</evidence>
<dbReference type="RefSeq" id="XP_062756532.1">
    <property type="nucleotide sequence ID" value="XM_062898927.1"/>
</dbReference>
<keyword evidence="1" id="KW-0472">Membrane</keyword>